<name>A0ABU4EPE2_WILMA</name>
<evidence type="ECO:0008006" key="3">
    <source>
        <dbReference type="Google" id="ProtNLM"/>
    </source>
</evidence>
<keyword evidence="2" id="KW-1185">Reference proteome</keyword>
<dbReference type="Proteomes" id="UP001185792">
    <property type="component" value="Unassembled WGS sequence"/>
</dbReference>
<sequence length="91" mass="9951">MSSDDARSQHDQRVELLTAIAAALDRPHDVVDVCMQRGDEEATRTALMDLLGVTALGADAVVSTQLRRFRPDSAAGIRRELAELVKNPPRL</sequence>
<comment type="caution">
    <text evidence="1">The sequence shown here is derived from an EMBL/GenBank/DDBJ whole genome shotgun (WGS) entry which is preliminary data.</text>
</comment>
<dbReference type="InterPro" id="IPR013757">
    <property type="entry name" value="Topo_IIA_A_a_sf"/>
</dbReference>
<accession>A0ABU4EPE2</accession>
<protein>
    <recommendedName>
        <fullName evidence="3">DNA topoisomerase (ATP-hydrolyzing)</fullName>
    </recommendedName>
</protein>
<evidence type="ECO:0000313" key="2">
    <source>
        <dbReference type="Proteomes" id="UP001185792"/>
    </source>
</evidence>
<organism evidence="1 2">
    <name type="scientific">Williamsia marianensis</name>
    <dbReference type="NCBI Taxonomy" id="85044"/>
    <lineage>
        <taxon>Bacteria</taxon>
        <taxon>Bacillati</taxon>
        <taxon>Actinomycetota</taxon>
        <taxon>Actinomycetes</taxon>
        <taxon>Mycobacteriales</taxon>
        <taxon>Nocardiaceae</taxon>
        <taxon>Williamsia</taxon>
    </lineage>
</organism>
<gene>
    <name evidence="1" type="ORF">R4198_05190</name>
</gene>
<dbReference type="RefSeq" id="WP_317712347.1">
    <property type="nucleotide sequence ID" value="NZ_JAWLUM010000001.1"/>
</dbReference>
<proteinExistence type="predicted"/>
<dbReference type="EMBL" id="JAWLUM010000001">
    <property type="protein sequence ID" value="MDV7133083.1"/>
    <property type="molecule type" value="Genomic_DNA"/>
</dbReference>
<reference evidence="1 2" key="1">
    <citation type="submission" date="2023-10" db="EMBL/GenBank/DDBJ databases">
        <title>Development of a sustainable strategy for remediation of hydrocarbon-contaminated territories based on the waste exchange concept.</title>
        <authorList>
            <person name="Krivoruchko A."/>
        </authorList>
    </citation>
    <scope>NUCLEOTIDE SEQUENCE [LARGE SCALE GENOMIC DNA]</scope>
    <source>
        <strain evidence="1 2">IEGM 1236</strain>
    </source>
</reference>
<dbReference type="Gene3D" id="1.10.268.10">
    <property type="entry name" value="Topoisomerase, domain 3"/>
    <property type="match status" value="1"/>
</dbReference>
<evidence type="ECO:0000313" key="1">
    <source>
        <dbReference type="EMBL" id="MDV7133083.1"/>
    </source>
</evidence>